<comment type="caution">
    <text evidence="6">The sequence shown here is derived from an EMBL/GenBank/DDBJ whole genome shotgun (WGS) entry which is preliminary data.</text>
</comment>
<dbReference type="PANTHER" id="PTHR18934">
    <property type="entry name" value="ATP-DEPENDENT RNA HELICASE"/>
    <property type="match status" value="1"/>
</dbReference>
<reference evidence="6" key="1">
    <citation type="submission" date="2021-02" db="EMBL/GenBank/DDBJ databases">
        <authorList>
            <person name="Nowell W R."/>
        </authorList>
    </citation>
    <scope>NUCLEOTIDE SEQUENCE</scope>
</reference>
<dbReference type="Gene3D" id="3.40.50.300">
    <property type="entry name" value="P-loop containing nucleotide triphosphate hydrolases"/>
    <property type="match status" value="1"/>
</dbReference>
<keyword evidence="3" id="KW-0347">Helicase</keyword>
<dbReference type="PANTHER" id="PTHR18934:SF99">
    <property type="entry name" value="ATP-DEPENDENT RNA HELICASE DHX37-RELATED"/>
    <property type="match status" value="1"/>
</dbReference>
<sequence>MIGEILVFLPGWNEIVKCTQLLEIFDRPPHPTLRKVILSRSISERCITINDLVYAIDSGRTKARRADRTQSGECYRLFTRCNQRLSFVDFPQGEMITSRLDKIYLQGKLLNVNNVKAFLQNALYPPSIEPIQHAEQFLYDIGAFISHTNQLTPIGKILPQIFNNLFRLPMAPQIGKLLIMDYLFSCFHSILTIPSILTYRDPQSILRLELFFQSPPKDNNLQQSYANEFQNNHDRNQENYFLSKQNQSVEIKILTIYWLLTEKS</sequence>
<keyword evidence="7" id="KW-1185">Reference proteome</keyword>
<dbReference type="InterPro" id="IPR027417">
    <property type="entry name" value="P-loop_NTPase"/>
</dbReference>
<dbReference type="SUPFAM" id="SSF52540">
    <property type="entry name" value="P-loop containing nucleoside triphosphate hydrolases"/>
    <property type="match status" value="1"/>
</dbReference>
<evidence type="ECO:0000256" key="4">
    <source>
        <dbReference type="ARBA" id="ARBA00022840"/>
    </source>
</evidence>
<dbReference type="Proteomes" id="UP000663870">
    <property type="component" value="Unassembled WGS sequence"/>
</dbReference>
<evidence type="ECO:0000256" key="3">
    <source>
        <dbReference type="ARBA" id="ARBA00022806"/>
    </source>
</evidence>
<dbReference type="GO" id="GO:0016787">
    <property type="term" value="F:hydrolase activity"/>
    <property type="evidence" value="ECO:0007669"/>
    <property type="project" value="UniProtKB-KW"/>
</dbReference>
<evidence type="ECO:0000256" key="1">
    <source>
        <dbReference type="ARBA" id="ARBA00022741"/>
    </source>
</evidence>
<name>A0A815SUD2_9BILA</name>
<dbReference type="AlphaFoldDB" id="A0A815SUD2"/>
<evidence type="ECO:0000313" key="6">
    <source>
        <dbReference type="EMBL" id="CAF1497565.1"/>
    </source>
</evidence>
<protein>
    <submittedName>
        <fullName evidence="6">Uncharacterized protein</fullName>
    </submittedName>
</protein>
<proteinExistence type="predicted"/>
<dbReference type="EMBL" id="CAJNOH010001445">
    <property type="protein sequence ID" value="CAF1218523.1"/>
    <property type="molecule type" value="Genomic_DNA"/>
</dbReference>
<evidence type="ECO:0000256" key="2">
    <source>
        <dbReference type="ARBA" id="ARBA00022801"/>
    </source>
</evidence>
<keyword evidence="2" id="KW-0378">Hydrolase</keyword>
<dbReference type="GO" id="GO:0003723">
    <property type="term" value="F:RNA binding"/>
    <property type="evidence" value="ECO:0007669"/>
    <property type="project" value="TreeGrafter"/>
</dbReference>
<evidence type="ECO:0000313" key="5">
    <source>
        <dbReference type="EMBL" id="CAF1218523.1"/>
    </source>
</evidence>
<dbReference type="Proteomes" id="UP000663854">
    <property type="component" value="Unassembled WGS sequence"/>
</dbReference>
<gene>
    <name evidence="6" type="ORF">JXQ802_LOCUS40220</name>
    <name evidence="5" type="ORF">PYM288_LOCUS25748</name>
</gene>
<keyword evidence="4" id="KW-0067">ATP-binding</keyword>
<dbReference type="GO" id="GO:0005524">
    <property type="term" value="F:ATP binding"/>
    <property type="evidence" value="ECO:0007669"/>
    <property type="project" value="UniProtKB-KW"/>
</dbReference>
<dbReference type="Gene3D" id="1.20.120.1080">
    <property type="match status" value="1"/>
</dbReference>
<accession>A0A815SUD2</accession>
<dbReference type="EMBL" id="CAJNOL010002407">
    <property type="protein sequence ID" value="CAF1497565.1"/>
    <property type="molecule type" value="Genomic_DNA"/>
</dbReference>
<organism evidence="6 7">
    <name type="scientific">Rotaria sordida</name>
    <dbReference type="NCBI Taxonomy" id="392033"/>
    <lineage>
        <taxon>Eukaryota</taxon>
        <taxon>Metazoa</taxon>
        <taxon>Spiralia</taxon>
        <taxon>Gnathifera</taxon>
        <taxon>Rotifera</taxon>
        <taxon>Eurotatoria</taxon>
        <taxon>Bdelloidea</taxon>
        <taxon>Philodinida</taxon>
        <taxon>Philodinidae</taxon>
        <taxon>Rotaria</taxon>
    </lineage>
</organism>
<dbReference type="GO" id="GO:0004386">
    <property type="term" value="F:helicase activity"/>
    <property type="evidence" value="ECO:0007669"/>
    <property type="project" value="UniProtKB-KW"/>
</dbReference>
<keyword evidence="1" id="KW-0547">Nucleotide-binding</keyword>
<evidence type="ECO:0000313" key="7">
    <source>
        <dbReference type="Proteomes" id="UP000663870"/>
    </source>
</evidence>